<dbReference type="FunFam" id="3.60.15.10:FF:000019">
    <property type="entry name" value="Hydroxyacylglutathione hydrolase, mitochondrial"/>
    <property type="match status" value="1"/>
</dbReference>
<gene>
    <name evidence="11" type="ORF">LSH36_20g00069</name>
</gene>
<dbReference type="SMART" id="SM00849">
    <property type="entry name" value="Lactamase_B"/>
    <property type="match status" value="1"/>
</dbReference>
<dbReference type="EC" id="3.1.2.6" evidence="5"/>
<comment type="caution">
    <text evidence="11">The sequence shown here is derived from an EMBL/GenBank/DDBJ whole genome shotgun (WGS) entry which is preliminary data.</text>
</comment>
<dbReference type="InterPro" id="IPR032282">
    <property type="entry name" value="HAGH_C"/>
</dbReference>
<dbReference type="Gene3D" id="3.60.15.10">
    <property type="entry name" value="Ribonuclease Z/Hydroxyacylglutathione hydrolase-like"/>
    <property type="match status" value="1"/>
</dbReference>
<dbReference type="InterPro" id="IPR036866">
    <property type="entry name" value="RibonucZ/Hydroxyglut_hydro"/>
</dbReference>
<dbReference type="GO" id="GO:0046872">
    <property type="term" value="F:metal ion binding"/>
    <property type="evidence" value="ECO:0007669"/>
    <property type="project" value="UniProtKB-KW"/>
</dbReference>
<keyword evidence="8" id="KW-0862">Zinc</keyword>
<comment type="similarity">
    <text evidence="4">Belongs to the metallo-beta-lactamase superfamily. Glyoxalase II family.</text>
</comment>
<comment type="catalytic activity">
    <reaction evidence="1">
        <text>an S-(2-hydroxyacyl)glutathione + H2O = a 2-hydroxy carboxylate + glutathione + H(+)</text>
        <dbReference type="Rhea" id="RHEA:21864"/>
        <dbReference type="ChEBI" id="CHEBI:15377"/>
        <dbReference type="ChEBI" id="CHEBI:15378"/>
        <dbReference type="ChEBI" id="CHEBI:57925"/>
        <dbReference type="ChEBI" id="CHEBI:58896"/>
        <dbReference type="ChEBI" id="CHEBI:71261"/>
        <dbReference type="EC" id="3.1.2.6"/>
    </reaction>
</comment>
<protein>
    <recommendedName>
        <fullName evidence="5">hydroxyacylglutathione hydrolase</fullName>
        <ecNumber evidence="5">3.1.2.6</ecNumber>
    </recommendedName>
    <alternativeName>
        <fullName evidence="9">Glyoxalase II</fullName>
    </alternativeName>
</protein>
<name>A0AAD9NF91_9ANNE</name>
<evidence type="ECO:0000256" key="5">
    <source>
        <dbReference type="ARBA" id="ARBA00011917"/>
    </source>
</evidence>
<dbReference type="GO" id="GO:0004416">
    <property type="term" value="F:hydroxyacylglutathione hydrolase activity"/>
    <property type="evidence" value="ECO:0007669"/>
    <property type="project" value="UniProtKB-EC"/>
</dbReference>
<evidence type="ECO:0000313" key="11">
    <source>
        <dbReference type="EMBL" id="KAK2168097.1"/>
    </source>
</evidence>
<dbReference type="GO" id="GO:0019243">
    <property type="term" value="P:methylglyoxal catabolic process to D-lactate via S-lactoyl-glutathione"/>
    <property type="evidence" value="ECO:0007669"/>
    <property type="project" value="InterPro"/>
</dbReference>
<sequence>MVNFAVLHFMKFIRTRPSVFCALSTSTRGLAVAHLGQSPAMRVRLVPALSNNYMYLLIDESTNQAAAVDPVEPDKIISAASEERVRIEAVLTTHHHLDHSGGNKDFVQKHPDVPVYGGDPRIAALNNEVKHGDTFRIGKLDVRCLFTPCHTSGHICYHVSGSDDEPGVVFTGDTLFSGGCGRFFEGTAEQMYRSLIDVLGTLPSTTKVYCGHEYTASNLTFAAHVEPQNEIIQKRLAWARSQGAKNMPTIPSTIGDEFTFNPFMRVKDPEVQKHTGCTDPVAVMGALRAEKDNFKA</sequence>
<evidence type="ECO:0000256" key="6">
    <source>
        <dbReference type="ARBA" id="ARBA00022723"/>
    </source>
</evidence>
<reference evidence="11" key="1">
    <citation type="journal article" date="2023" name="Mol. Biol. Evol.">
        <title>Third-Generation Sequencing Reveals the Adaptive Role of the Epigenome in Three Deep-Sea Polychaetes.</title>
        <authorList>
            <person name="Perez M."/>
            <person name="Aroh O."/>
            <person name="Sun Y."/>
            <person name="Lan Y."/>
            <person name="Juniper S.K."/>
            <person name="Young C.R."/>
            <person name="Angers B."/>
            <person name="Qian P.Y."/>
        </authorList>
    </citation>
    <scope>NUCLEOTIDE SEQUENCE</scope>
    <source>
        <strain evidence="11">P08H-3</strain>
    </source>
</reference>
<proteinExistence type="inferred from homology"/>
<keyword evidence="12" id="KW-1185">Reference proteome</keyword>
<organism evidence="11 12">
    <name type="scientific">Paralvinella palmiformis</name>
    <dbReference type="NCBI Taxonomy" id="53620"/>
    <lineage>
        <taxon>Eukaryota</taxon>
        <taxon>Metazoa</taxon>
        <taxon>Spiralia</taxon>
        <taxon>Lophotrochozoa</taxon>
        <taxon>Annelida</taxon>
        <taxon>Polychaeta</taxon>
        <taxon>Sedentaria</taxon>
        <taxon>Canalipalpata</taxon>
        <taxon>Terebellida</taxon>
        <taxon>Terebelliformia</taxon>
        <taxon>Alvinellidae</taxon>
        <taxon>Paralvinella</taxon>
    </lineage>
</organism>
<feature type="domain" description="Metallo-beta-lactamase" evidence="10">
    <location>
        <begin position="51"/>
        <end position="212"/>
    </location>
</feature>
<dbReference type="Proteomes" id="UP001208570">
    <property type="component" value="Unassembled WGS sequence"/>
</dbReference>
<keyword evidence="6" id="KW-0479">Metal-binding</keyword>
<evidence type="ECO:0000256" key="1">
    <source>
        <dbReference type="ARBA" id="ARBA00001623"/>
    </source>
</evidence>
<dbReference type="PANTHER" id="PTHR11935:SF94">
    <property type="entry name" value="TENZING NORGAY, ISOFORM C"/>
    <property type="match status" value="1"/>
</dbReference>
<dbReference type="PIRSF" id="PIRSF005457">
    <property type="entry name" value="Glx"/>
    <property type="match status" value="1"/>
</dbReference>
<evidence type="ECO:0000313" key="12">
    <source>
        <dbReference type="Proteomes" id="UP001208570"/>
    </source>
</evidence>
<evidence type="ECO:0000256" key="3">
    <source>
        <dbReference type="ARBA" id="ARBA00004963"/>
    </source>
</evidence>
<dbReference type="InterPro" id="IPR035680">
    <property type="entry name" value="Clx_II_MBL"/>
</dbReference>
<dbReference type="InterPro" id="IPR001279">
    <property type="entry name" value="Metallo-B-lactamas"/>
</dbReference>
<comment type="pathway">
    <text evidence="3">Secondary metabolite metabolism; methylglyoxal degradation; (R)-lactate from methylglyoxal: step 2/2.</text>
</comment>
<evidence type="ECO:0000259" key="10">
    <source>
        <dbReference type="SMART" id="SM00849"/>
    </source>
</evidence>
<evidence type="ECO:0000256" key="8">
    <source>
        <dbReference type="ARBA" id="ARBA00022833"/>
    </source>
</evidence>
<dbReference type="PANTHER" id="PTHR11935">
    <property type="entry name" value="BETA LACTAMASE DOMAIN"/>
    <property type="match status" value="1"/>
</dbReference>
<dbReference type="Pfam" id="PF16123">
    <property type="entry name" value="HAGH_C"/>
    <property type="match status" value="1"/>
</dbReference>
<evidence type="ECO:0000256" key="7">
    <source>
        <dbReference type="ARBA" id="ARBA00022801"/>
    </source>
</evidence>
<dbReference type="EMBL" id="JAODUP010000020">
    <property type="protein sequence ID" value="KAK2168097.1"/>
    <property type="molecule type" value="Genomic_DNA"/>
</dbReference>
<dbReference type="CDD" id="cd07723">
    <property type="entry name" value="hydroxyacylglutathione_hydrolase_MBL-fold"/>
    <property type="match status" value="1"/>
</dbReference>
<accession>A0AAD9NF91</accession>
<dbReference type="SUPFAM" id="SSF56281">
    <property type="entry name" value="Metallo-hydrolase/oxidoreductase"/>
    <property type="match status" value="1"/>
</dbReference>
<comment type="cofactor">
    <cofactor evidence="2">
        <name>Zn(2+)</name>
        <dbReference type="ChEBI" id="CHEBI:29105"/>
    </cofactor>
</comment>
<dbReference type="HAMAP" id="MF_01374">
    <property type="entry name" value="Glyoxalase_2"/>
    <property type="match status" value="1"/>
</dbReference>
<evidence type="ECO:0000256" key="4">
    <source>
        <dbReference type="ARBA" id="ARBA00006759"/>
    </source>
</evidence>
<dbReference type="InterPro" id="IPR017782">
    <property type="entry name" value="Hydroxyacylglutathione_Hdrlase"/>
</dbReference>
<dbReference type="NCBIfam" id="TIGR03413">
    <property type="entry name" value="GSH_gloB"/>
    <property type="match status" value="1"/>
</dbReference>
<dbReference type="AlphaFoldDB" id="A0AAD9NF91"/>
<dbReference type="Pfam" id="PF00753">
    <property type="entry name" value="Lactamase_B"/>
    <property type="match status" value="1"/>
</dbReference>
<evidence type="ECO:0000256" key="9">
    <source>
        <dbReference type="ARBA" id="ARBA00031044"/>
    </source>
</evidence>
<evidence type="ECO:0000256" key="2">
    <source>
        <dbReference type="ARBA" id="ARBA00001947"/>
    </source>
</evidence>
<keyword evidence="7" id="KW-0378">Hydrolase</keyword>